<evidence type="ECO:0000313" key="4">
    <source>
        <dbReference type="Proteomes" id="UP000622638"/>
    </source>
</evidence>
<evidence type="ECO:0000313" key="1">
    <source>
        <dbReference type="EMBL" id="GGC21669.1"/>
    </source>
</evidence>
<sequence>MTDLQALLDSHLSTRLLRVSFPRDDGPQAKLMVNRFEGTEYLPHIGADIAPTPFNPSVG</sequence>
<reference evidence="1" key="1">
    <citation type="journal article" date="2014" name="Int. J. Syst. Evol. Microbiol.">
        <title>Complete genome of a new Firmicutes species belonging to the dominant human colonic microbiota ('Ruminococcus bicirculans') reveals two chromosomes and a selective capacity to utilize plant glucans.</title>
        <authorList>
            <consortium name="NISC Comparative Sequencing Program"/>
            <person name="Wegmann U."/>
            <person name="Louis P."/>
            <person name="Goesmann A."/>
            <person name="Henrissat B."/>
            <person name="Duncan S.H."/>
            <person name="Flint H.J."/>
        </authorList>
    </citation>
    <scope>NUCLEOTIDE SEQUENCE</scope>
    <source>
        <strain evidence="1">CGMCC 1.15931</strain>
    </source>
</reference>
<dbReference type="EMBL" id="WNKZ01000115">
    <property type="protein sequence ID" value="MTV55940.1"/>
    <property type="molecule type" value="Genomic_DNA"/>
</dbReference>
<name>A0A6I3T2U3_9BURK</name>
<reference evidence="4" key="2">
    <citation type="journal article" date="2019" name="Int. J. Syst. Evol. Microbiol.">
        <title>The Global Catalogue of Microorganisms (GCM) 10K type strain sequencing project: providing services to taxonomists for standard genome sequencing and annotation.</title>
        <authorList>
            <consortium name="The Broad Institute Genomics Platform"/>
            <consortium name="The Broad Institute Genome Sequencing Center for Infectious Disease"/>
            <person name="Wu L."/>
            <person name="Ma J."/>
        </authorList>
    </citation>
    <scope>NUCLEOTIDE SEQUENCE [LARGE SCALE GENOMIC DNA]</scope>
    <source>
        <strain evidence="4">CGMCC 1.15931</strain>
    </source>
</reference>
<proteinExistence type="predicted"/>
<reference evidence="2 3" key="3">
    <citation type="submission" date="2019-11" db="EMBL/GenBank/DDBJ databases">
        <title>Type strains purchased from KCTC, JCM and DSMZ.</title>
        <authorList>
            <person name="Lu H."/>
        </authorList>
    </citation>
    <scope>NUCLEOTIDE SEQUENCE [LARGE SCALE GENOMIC DNA]</scope>
    <source>
        <strain evidence="2 3">KCTC 52429</strain>
    </source>
</reference>
<dbReference type="Proteomes" id="UP000430634">
    <property type="component" value="Unassembled WGS sequence"/>
</dbReference>
<protein>
    <submittedName>
        <fullName evidence="2">Uncharacterized protein</fullName>
    </submittedName>
</protein>
<organism evidence="2 3">
    <name type="scientific">Pseudoduganella buxea</name>
    <dbReference type="NCBI Taxonomy" id="1949069"/>
    <lineage>
        <taxon>Bacteria</taxon>
        <taxon>Pseudomonadati</taxon>
        <taxon>Pseudomonadota</taxon>
        <taxon>Betaproteobacteria</taxon>
        <taxon>Burkholderiales</taxon>
        <taxon>Oxalobacteraceae</taxon>
        <taxon>Telluria group</taxon>
        <taxon>Pseudoduganella</taxon>
    </lineage>
</organism>
<accession>A0A6I3T2U3</accession>
<dbReference type="EMBL" id="BMKG01000031">
    <property type="protein sequence ID" value="GGC21669.1"/>
    <property type="molecule type" value="Genomic_DNA"/>
</dbReference>
<comment type="caution">
    <text evidence="2">The sequence shown here is derived from an EMBL/GenBank/DDBJ whole genome shotgun (WGS) entry which is preliminary data.</text>
</comment>
<keyword evidence="4" id="KW-1185">Reference proteome</keyword>
<reference evidence="1" key="4">
    <citation type="submission" date="2024-05" db="EMBL/GenBank/DDBJ databases">
        <authorList>
            <person name="Sun Q."/>
            <person name="Zhou Y."/>
        </authorList>
    </citation>
    <scope>NUCLEOTIDE SEQUENCE</scope>
    <source>
        <strain evidence="1">CGMCC 1.15931</strain>
    </source>
</reference>
<dbReference type="AlphaFoldDB" id="A0A6I3T2U3"/>
<evidence type="ECO:0000313" key="3">
    <source>
        <dbReference type="Proteomes" id="UP000430634"/>
    </source>
</evidence>
<dbReference type="Proteomes" id="UP000622638">
    <property type="component" value="Unassembled WGS sequence"/>
</dbReference>
<dbReference type="RefSeq" id="WP_155473194.1">
    <property type="nucleotide sequence ID" value="NZ_BMKG01000031.1"/>
</dbReference>
<evidence type="ECO:0000313" key="2">
    <source>
        <dbReference type="EMBL" id="MTV55940.1"/>
    </source>
</evidence>
<gene>
    <name evidence="1" type="ORF">GCM10011572_48900</name>
    <name evidence="2" type="ORF">GM672_24760</name>
</gene>